<accession>A0A2A2M567</accession>
<comment type="caution">
    <text evidence="1">The sequence shown here is derived from an EMBL/GenBank/DDBJ whole genome shotgun (WGS) entry which is preliminary data.</text>
</comment>
<keyword evidence="2" id="KW-1185">Reference proteome</keyword>
<name>A0A2A2M567_9BILA</name>
<evidence type="ECO:0000313" key="1">
    <source>
        <dbReference type="EMBL" id="PAV93377.1"/>
    </source>
</evidence>
<dbReference type="EMBL" id="LIAE01005384">
    <property type="protein sequence ID" value="PAV93377.1"/>
    <property type="molecule type" value="Genomic_DNA"/>
</dbReference>
<evidence type="ECO:0000313" key="2">
    <source>
        <dbReference type="Proteomes" id="UP000218231"/>
    </source>
</evidence>
<reference evidence="1 2" key="1">
    <citation type="journal article" date="2017" name="Curr. Biol.">
        <title>Genome architecture and evolution of a unichromosomal asexual nematode.</title>
        <authorList>
            <person name="Fradin H."/>
            <person name="Zegar C."/>
            <person name="Gutwein M."/>
            <person name="Lucas J."/>
            <person name="Kovtun M."/>
            <person name="Corcoran D."/>
            <person name="Baugh L.R."/>
            <person name="Kiontke K."/>
            <person name="Gunsalus K."/>
            <person name="Fitch D.H."/>
            <person name="Piano F."/>
        </authorList>
    </citation>
    <scope>NUCLEOTIDE SEQUENCE [LARGE SCALE GENOMIC DNA]</scope>
    <source>
        <strain evidence="1">PF1309</strain>
    </source>
</reference>
<dbReference type="Proteomes" id="UP000218231">
    <property type="component" value="Unassembled WGS sequence"/>
</dbReference>
<dbReference type="AlphaFoldDB" id="A0A2A2M567"/>
<sequence>MDIGFARANRAIAGDQAPGGILEYLYLGLQGAARVAEGPLATVAEQAQMAVTQVGLDMIGVLAGVAECQVAPAGAVVVYGGAFDEQAQGLPVDGPDGAQAHPGEGQDVGAYVLAIQGAAFQGQVGFEDLLLALPVLHVNAYLRLVQVKTQPIVHVQGQERRYMKGLGHGEWPGQITLYR</sequence>
<gene>
    <name evidence="1" type="ORF">WR25_08741</name>
</gene>
<protein>
    <submittedName>
        <fullName evidence="1">Uncharacterized protein</fullName>
    </submittedName>
</protein>
<organism evidence="1 2">
    <name type="scientific">Diploscapter pachys</name>
    <dbReference type="NCBI Taxonomy" id="2018661"/>
    <lineage>
        <taxon>Eukaryota</taxon>
        <taxon>Metazoa</taxon>
        <taxon>Ecdysozoa</taxon>
        <taxon>Nematoda</taxon>
        <taxon>Chromadorea</taxon>
        <taxon>Rhabditida</taxon>
        <taxon>Rhabditina</taxon>
        <taxon>Rhabditomorpha</taxon>
        <taxon>Rhabditoidea</taxon>
        <taxon>Rhabditidae</taxon>
        <taxon>Diploscapter</taxon>
    </lineage>
</organism>
<proteinExistence type="predicted"/>